<reference evidence="1 2" key="1">
    <citation type="submission" date="2024-09" db="EMBL/GenBank/DDBJ databases">
        <authorList>
            <person name="Sun Q."/>
            <person name="Mori K."/>
        </authorList>
    </citation>
    <scope>NUCLEOTIDE SEQUENCE [LARGE SCALE GENOMIC DNA]</scope>
    <source>
        <strain evidence="1 2">CCM 7609</strain>
    </source>
</reference>
<dbReference type="Proteomes" id="UP001589575">
    <property type="component" value="Unassembled WGS sequence"/>
</dbReference>
<protein>
    <submittedName>
        <fullName evidence="1">Uncharacterized protein</fullName>
    </submittedName>
</protein>
<accession>A0ABV5FV58</accession>
<evidence type="ECO:0000313" key="1">
    <source>
        <dbReference type="EMBL" id="MFB9070561.1"/>
    </source>
</evidence>
<organism evidence="1 2">
    <name type="scientific">Citricoccus parietis</name>
    <dbReference type="NCBI Taxonomy" id="592307"/>
    <lineage>
        <taxon>Bacteria</taxon>
        <taxon>Bacillati</taxon>
        <taxon>Actinomycetota</taxon>
        <taxon>Actinomycetes</taxon>
        <taxon>Micrococcales</taxon>
        <taxon>Micrococcaceae</taxon>
        <taxon>Citricoccus</taxon>
    </lineage>
</organism>
<evidence type="ECO:0000313" key="2">
    <source>
        <dbReference type="Proteomes" id="UP001589575"/>
    </source>
</evidence>
<comment type="caution">
    <text evidence="1">The sequence shown here is derived from an EMBL/GenBank/DDBJ whole genome shotgun (WGS) entry which is preliminary data.</text>
</comment>
<dbReference type="EMBL" id="JBHMFI010000001">
    <property type="protein sequence ID" value="MFB9070561.1"/>
    <property type="molecule type" value="Genomic_DNA"/>
</dbReference>
<keyword evidence="2" id="KW-1185">Reference proteome</keyword>
<sequence>MLEAWAWFMVLATEYRPPVMRSPRSSSASPAMGWRRFCESAFTVGS</sequence>
<name>A0ABV5FV58_9MICC</name>
<proteinExistence type="predicted"/>
<gene>
    <name evidence="1" type="ORF">ACFFX0_04905</name>
</gene>